<name>A0A0L0GD62_9EUKA</name>
<accession>A0A0L0GD62</accession>
<dbReference type="InterPro" id="IPR039848">
    <property type="entry name" value="Ribosomal_mS35_mt"/>
</dbReference>
<dbReference type="GO" id="GO:0003735">
    <property type="term" value="F:structural constituent of ribosome"/>
    <property type="evidence" value="ECO:0007669"/>
    <property type="project" value="InterPro"/>
</dbReference>
<dbReference type="OrthoDB" id="283424at2759"/>
<dbReference type="GeneID" id="25901405"/>
<dbReference type="GO" id="GO:0032543">
    <property type="term" value="P:mitochondrial translation"/>
    <property type="evidence" value="ECO:0007669"/>
    <property type="project" value="InterPro"/>
</dbReference>
<keyword evidence="3" id="KW-1185">Reference proteome</keyword>
<feature type="domain" description="Small ribosomal subunit protein mS35 mitochondrial conserved" evidence="1">
    <location>
        <begin position="208"/>
        <end position="303"/>
    </location>
</feature>
<organism evidence="2 3">
    <name type="scientific">Sphaeroforma arctica JP610</name>
    <dbReference type="NCBI Taxonomy" id="667725"/>
    <lineage>
        <taxon>Eukaryota</taxon>
        <taxon>Ichthyosporea</taxon>
        <taxon>Ichthyophonida</taxon>
        <taxon>Sphaeroforma</taxon>
    </lineage>
</organism>
<evidence type="ECO:0000313" key="2">
    <source>
        <dbReference type="EMBL" id="KNC86950.1"/>
    </source>
</evidence>
<dbReference type="RefSeq" id="XP_014160852.1">
    <property type="nucleotide sequence ID" value="XM_014305377.1"/>
</dbReference>
<dbReference type="PANTHER" id="PTHR13490:SF0">
    <property type="entry name" value="SMALL RIBOSOMAL SUBUNIT PROTEIN MS35"/>
    <property type="match status" value="1"/>
</dbReference>
<dbReference type="Proteomes" id="UP000054560">
    <property type="component" value="Unassembled WGS sequence"/>
</dbReference>
<dbReference type="InterPro" id="IPR019349">
    <property type="entry name" value="Ribosomal_mS35_mit"/>
</dbReference>
<protein>
    <recommendedName>
        <fullName evidence="1">Small ribosomal subunit protein mS35 mitochondrial conserved domain-containing protein</fullName>
    </recommendedName>
</protein>
<sequence>MLINGFSRTMRPWCAHTCRSPMPLQLLHTRTYHATSTVLGRRGRLYKNKIDRTSKGITPERYDAARIDTVRKNVGTFEDPLIREKLDEKLDVDKNDWESFGRVATVINSKGKLIFDAESDKPTELPDFQNATDPEAAIKKEMYKRSHFVRLGDHDDDDNDSIVIDVPSVEAEMLYADMDKLKRPDMGFVSHAHITRFAERSKDFITPWKLPAIENVVRISYRNNISAAKETHKVERKVVLEVRAADLPLTEVGIATMAALTGPRYNKDKKVLKLTSVRFDNREENKAYLLALLEKIVRASQNEETQALVEY</sequence>
<dbReference type="AlphaFoldDB" id="A0A0L0GD62"/>
<dbReference type="STRING" id="667725.A0A0L0GD62"/>
<dbReference type="Pfam" id="PF10213">
    <property type="entry name" value="MRP-S28"/>
    <property type="match status" value="1"/>
</dbReference>
<evidence type="ECO:0000259" key="1">
    <source>
        <dbReference type="Pfam" id="PF10213"/>
    </source>
</evidence>
<dbReference type="PANTHER" id="PTHR13490">
    <property type="entry name" value="MITOCHONDRIAL 28S RIBOSOMAL PROTEIN S28"/>
    <property type="match status" value="1"/>
</dbReference>
<dbReference type="GO" id="GO:0005763">
    <property type="term" value="C:mitochondrial small ribosomal subunit"/>
    <property type="evidence" value="ECO:0007669"/>
    <property type="project" value="TreeGrafter"/>
</dbReference>
<evidence type="ECO:0000313" key="3">
    <source>
        <dbReference type="Proteomes" id="UP000054560"/>
    </source>
</evidence>
<gene>
    <name evidence="2" type="ORF">SARC_00901</name>
</gene>
<dbReference type="EMBL" id="KQ241628">
    <property type="protein sequence ID" value="KNC86950.1"/>
    <property type="molecule type" value="Genomic_DNA"/>
</dbReference>
<proteinExistence type="predicted"/>
<reference evidence="2 3" key="1">
    <citation type="submission" date="2011-02" db="EMBL/GenBank/DDBJ databases">
        <title>The Genome Sequence of Sphaeroforma arctica JP610.</title>
        <authorList>
            <consortium name="The Broad Institute Genome Sequencing Platform"/>
            <person name="Russ C."/>
            <person name="Cuomo C."/>
            <person name="Young S.K."/>
            <person name="Zeng Q."/>
            <person name="Gargeya S."/>
            <person name="Alvarado L."/>
            <person name="Berlin A."/>
            <person name="Chapman S.B."/>
            <person name="Chen Z."/>
            <person name="Freedman E."/>
            <person name="Gellesch M."/>
            <person name="Goldberg J."/>
            <person name="Griggs A."/>
            <person name="Gujja S."/>
            <person name="Heilman E."/>
            <person name="Heiman D."/>
            <person name="Howarth C."/>
            <person name="Mehta T."/>
            <person name="Neiman D."/>
            <person name="Pearson M."/>
            <person name="Roberts A."/>
            <person name="Saif S."/>
            <person name="Shea T."/>
            <person name="Shenoy N."/>
            <person name="Sisk P."/>
            <person name="Stolte C."/>
            <person name="Sykes S."/>
            <person name="White J."/>
            <person name="Yandava C."/>
            <person name="Burger G."/>
            <person name="Gray M.W."/>
            <person name="Holland P.W.H."/>
            <person name="King N."/>
            <person name="Lang F.B.F."/>
            <person name="Roger A.J."/>
            <person name="Ruiz-Trillo I."/>
            <person name="Haas B."/>
            <person name="Nusbaum C."/>
            <person name="Birren B."/>
        </authorList>
    </citation>
    <scope>NUCLEOTIDE SEQUENCE [LARGE SCALE GENOMIC DNA]</scope>
    <source>
        <strain evidence="2 3">JP610</strain>
    </source>
</reference>